<keyword evidence="3" id="KW-0732">Signal</keyword>
<dbReference type="GO" id="GO:0005576">
    <property type="term" value="C:extracellular region"/>
    <property type="evidence" value="ECO:0007669"/>
    <property type="project" value="UniProtKB-SubCell"/>
</dbReference>
<dbReference type="Pfam" id="PF02368">
    <property type="entry name" value="Big_2"/>
    <property type="match status" value="1"/>
</dbReference>
<dbReference type="PANTHER" id="PTHR23303:SF15">
    <property type="entry name" value="COLOSSIN-A"/>
    <property type="match status" value="1"/>
</dbReference>
<evidence type="ECO:0000256" key="1">
    <source>
        <dbReference type="ARBA" id="ARBA00004613"/>
    </source>
</evidence>
<dbReference type="SMART" id="SM00635">
    <property type="entry name" value="BID_2"/>
    <property type="match status" value="1"/>
</dbReference>
<dbReference type="SUPFAM" id="SSF49373">
    <property type="entry name" value="Invasin/intimin cell-adhesion fragments"/>
    <property type="match status" value="1"/>
</dbReference>
<name>A0A2A8H9T1_9BACI</name>
<comment type="subcellular location">
    <subcellularLocation>
        <location evidence="1">Secreted</location>
    </subcellularLocation>
</comment>
<feature type="domain" description="BIG2" evidence="4">
    <location>
        <begin position="148"/>
        <end position="225"/>
    </location>
</feature>
<dbReference type="InterPro" id="IPR051417">
    <property type="entry name" value="SDr/BOS_complex"/>
</dbReference>
<keyword evidence="2" id="KW-0964">Secreted</keyword>
<dbReference type="AlphaFoldDB" id="A0A2A8H9T1"/>
<proteinExistence type="predicted"/>
<dbReference type="Proteomes" id="UP000220841">
    <property type="component" value="Unassembled WGS sequence"/>
</dbReference>
<dbReference type="PANTHER" id="PTHR23303">
    <property type="entry name" value="CARBOXYPEPTIDASE REGULATORY REGION-CONTAINING"/>
    <property type="match status" value="1"/>
</dbReference>
<sequence length="422" mass="46108">MSMRMKHTLQGGVLSAAIVGSQFVTGLPTAHASEIKNITGNLGDLIWEDQNKNGRFDTGEPGIPHVKVELHNIYGDIVQSVETDEKGQYHFSSILNGTYYIKMNIPDEYTFYGSRYFGADGLTTYFSVAGDTNNNFDAGLQKNTPEILPTSIKITPKQAKVQVGESYQIHATIQPENATKKQVKYTSSAPEVATVNEKGKVTANAQGKAVITVESSNGITETSEVEVTASNTVPPAPKLTEISSNPIGYVPNGTTRNRVVNEKSVNFTFKDITGKTYPQYGLNLGANYEAQSGIPFSKFGEKGFQPTARESGAFTITMDKPTSNIRLLVGAVYTGEFVKVEAYKEGERVPVKLDFTQQLGNVNAKFFSNGTDTISTSSQAFNGTEGYGVNIGGNYYDKLIIYPNYTSWYLPIWIDNSNMSIQ</sequence>
<reference evidence="5 6" key="1">
    <citation type="submission" date="2017-09" db="EMBL/GenBank/DDBJ databases">
        <title>Large-scale bioinformatics analysis of Bacillus genomes uncovers conserved roles of natural products in bacterial physiology.</title>
        <authorList>
            <consortium name="Agbiome Team Llc"/>
            <person name="Bleich R.M."/>
            <person name="Grubbs K.J."/>
            <person name="Santa Maria K.C."/>
            <person name="Allen S.E."/>
            <person name="Farag S."/>
            <person name="Shank E.A."/>
            <person name="Bowers A."/>
        </authorList>
    </citation>
    <scope>NUCLEOTIDE SEQUENCE [LARGE SCALE GENOMIC DNA]</scope>
    <source>
        <strain evidence="5 6">AFS021349</strain>
    </source>
</reference>
<dbReference type="RefSeq" id="WP_098227344.1">
    <property type="nucleotide sequence ID" value="NZ_NUBY01000151.1"/>
</dbReference>
<evidence type="ECO:0000259" key="4">
    <source>
        <dbReference type="SMART" id="SM00635"/>
    </source>
</evidence>
<dbReference type="InterPro" id="IPR003343">
    <property type="entry name" value="Big_2"/>
</dbReference>
<dbReference type="Gene3D" id="2.60.40.1080">
    <property type="match status" value="1"/>
</dbReference>
<protein>
    <recommendedName>
        <fullName evidence="4">BIG2 domain-containing protein</fullName>
    </recommendedName>
</protein>
<dbReference type="Gene3D" id="2.60.40.10">
    <property type="entry name" value="Immunoglobulins"/>
    <property type="match status" value="1"/>
</dbReference>
<accession>A0A2A8H9T1</accession>
<dbReference type="SUPFAM" id="SSF117074">
    <property type="entry name" value="Hypothetical protein PA1324"/>
    <property type="match status" value="1"/>
</dbReference>
<dbReference type="EMBL" id="NUBY01000151">
    <property type="protein sequence ID" value="PEP99004.1"/>
    <property type="molecule type" value="Genomic_DNA"/>
</dbReference>
<comment type="caution">
    <text evidence="5">The sequence shown here is derived from an EMBL/GenBank/DDBJ whole genome shotgun (WGS) entry which is preliminary data.</text>
</comment>
<dbReference type="InterPro" id="IPR008964">
    <property type="entry name" value="Invasin/intimin_cell_adhesion"/>
</dbReference>
<evidence type="ECO:0000313" key="6">
    <source>
        <dbReference type="Proteomes" id="UP000220841"/>
    </source>
</evidence>
<evidence type="ECO:0000313" key="5">
    <source>
        <dbReference type="EMBL" id="PEP99004.1"/>
    </source>
</evidence>
<organism evidence="5 6">
    <name type="scientific">Bacillus toyonensis</name>
    <dbReference type="NCBI Taxonomy" id="155322"/>
    <lineage>
        <taxon>Bacteria</taxon>
        <taxon>Bacillati</taxon>
        <taxon>Bacillota</taxon>
        <taxon>Bacilli</taxon>
        <taxon>Bacillales</taxon>
        <taxon>Bacillaceae</taxon>
        <taxon>Bacillus</taxon>
        <taxon>Bacillus cereus group</taxon>
    </lineage>
</organism>
<dbReference type="InterPro" id="IPR033764">
    <property type="entry name" value="Sdr_B"/>
</dbReference>
<gene>
    <name evidence="5" type="ORF">CN585_23945</name>
</gene>
<evidence type="ECO:0000256" key="3">
    <source>
        <dbReference type="ARBA" id="ARBA00022729"/>
    </source>
</evidence>
<dbReference type="InterPro" id="IPR013783">
    <property type="entry name" value="Ig-like_fold"/>
</dbReference>
<dbReference type="Pfam" id="PF17210">
    <property type="entry name" value="SdrD_B"/>
    <property type="match status" value="1"/>
</dbReference>
<evidence type="ECO:0000256" key="2">
    <source>
        <dbReference type="ARBA" id="ARBA00022525"/>
    </source>
</evidence>